<evidence type="ECO:0000313" key="1">
    <source>
        <dbReference type="EMBL" id="KPA90359.1"/>
    </source>
</evidence>
<reference evidence="1 2" key="1">
    <citation type="journal article" date="2015" name="PLoS ONE">
        <title>Rice-Infecting Pseudomonas Genomes Are Highly Accessorized and Harbor Multiple Putative Virulence Mechanisms to Cause Sheath Brown Rot.</title>
        <authorList>
            <person name="Quibod I.L."/>
            <person name="Grande G."/>
            <person name="Oreiro E.G."/>
            <person name="Borja F.N."/>
            <person name="Dossa G.S."/>
            <person name="Mauleon R."/>
            <person name="Cruz C.V."/>
            <person name="Oliva R."/>
        </authorList>
    </citation>
    <scope>NUCLEOTIDE SEQUENCE [LARGE SCALE GENOMIC DNA]</scope>
    <source>
        <strain evidence="1 2">IRRI 6609</strain>
    </source>
</reference>
<keyword evidence="2" id="KW-1185">Reference proteome</keyword>
<comment type="caution">
    <text evidence="1">The sequence shown here is derived from an EMBL/GenBank/DDBJ whole genome shotgun (WGS) entry which is preliminary data.</text>
</comment>
<proteinExistence type="predicted"/>
<dbReference type="Proteomes" id="UP000037931">
    <property type="component" value="Unassembled WGS sequence"/>
</dbReference>
<dbReference type="EMBL" id="JSYZ01000010">
    <property type="protein sequence ID" value="KPA90359.1"/>
    <property type="molecule type" value="Genomic_DNA"/>
</dbReference>
<organism evidence="1 2">
    <name type="scientific">Pseudomonas asplenii</name>
    <dbReference type="NCBI Taxonomy" id="53407"/>
    <lineage>
        <taxon>Bacteria</taxon>
        <taxon>Pseudomonadati</taxon>
        <taxon>Pseudomonadota</taxon>
        <taxon>Gammaproteobacteria</taxon>
        <taxon>Pseudomonadales</taxon>
        <taxon>Pseudomonadaceae</taxon>
        <taxon>Pseudomonas</taxon>
    </lineage>
</organism>
<evidence type="ECO:0000313" key="2">
    <source>
        <dbReference type="Proteomes" id="UP000037931"/>
    </source>
</evidence>
<protein>
    <submittedName>
        <fullName evidence="1">Uncharacterized protein</fullName>
    </submittedName>
</protein>
<accession>A0A0N0E3Q6</accession>
<dbReference type="PATRIC" id="fig|50340.43.peg.463"/>
<sequence length="79" mass="8566" precursor="true">MTYDRLPQNVPLHLDSPHPQSNFIRAAFQPPCVGSAHPSRDTSLVYRVMRRRDLAQALLPVVSAPAAPAGPNAVEGLPQ</sequence>
<gene>
    <name evidence="1" type="ORF">PF66_03167</name>
</gene>
<dbReference type="RefSeq" id="WP_152973033.1">
    <property type="nucleotide sequence ID" value="NZ_JSYZ01000010.1"/>
</dbReference>
<dbReference type="STRING" id="50340.PF66_03167"/>
<name>A0A0N0E3Q6_9PSED</name>
<dbReference type="AlphaFoldDB" id="A0A0N0E3Q6"/>